<gene>
    <name evidence="1" type="ORF">HNR32_001262</name>
</gene>
<dbReference type="EMBL" id="JACHFH010000013">
    <property type="protein sequence ID" value="MBB5336118.1"/>
    <property type="molecule type" value="Genomic_DNA"/>
</dbReference>
<dbReference type="Proteomes" id="UP000559117">
    <property type="component" value="Unassembled WGS sequence"/>
</dbReference>
<evidence type="ECO:0000313" key="1">
    <source>
        <dbReference type="EMBL" id="MBB5336118.1"/>
    </source>
</evidence>
<dbReference type="AlphaFoldDB" id="A0A840UN52"/>
<evidence type="ECO:0000313" key="2">
    <source>
        <dbReference type="Proteomes" id="UP000559117"/>
    </source>
</evidence>
<keyword evidence="2" id="KW-1185">Reference proteome</keyword>
<protein>
    <submittedName>
        <fullName evidence="1">Uncharacterized protein</fullName>
    </submittedName>
</protein>
<dbReference type="RefSeq" id="WP_183860773.1">
    <property type="nucleotide sequence ID" value="NZ_JACHFH010000013.1"/>
</dbReference>
<comment type="caution">
    <text evidence="1">The sequence shown here is derived from an EMBL/GenBank/DDBJ whole genome shotgun (WGS) entry which is preliminary data.</text>
</comment>
<organism evidence="1 2">
    <name type="scientific">Pectinatus brassicae</name>
    <dbReference type="NCBI Taxonomy" id="862415"/>
    <lineage>
        <taxon>Bacteria</taxon>
        <taxon>Bacillati</taxon>
        <taxon>Bacillota</taxon>
        <taxon>Negativicutes</taxon>
        <taxon>Selenomonadales</taxon>
        <taxon>Selenomonadaceae</taxon>
        <taxon>Pectinatus</taxon>
    </lineage>
</organism>
<proteinExistence type="predicted"/>
<accession>A0A840UN52</accession>
<reference evidence="1 2" key="1">
    <citation type="submission" date="2020-08" db="EMBL/GenBank/DDBJ databases">
        <title>Genomic Encyclopedia of Type Strains, Phase IV (KMG-IV): sequencing the most valuable type-strain genomes for metagenomic binning, comparative biology and taxonomic classification.</title>
        <authorList>
            <person name="Goeker M."/>
        </authorList>
    </citation>
    <scope>NUCLEOTIDE SEQUENCE [LARGE SCALE GENOMIC DNA]</scope>
    <source>
        <strain evidence="1 2">DSM 24661</strain>
    </source>
</reference>
<sequence>MNLEQEYSIKKETIYTLGEFSILWCYFEQRKFGAETSPSKMIEWAE</sequence>
<name>A0A840UN52_9FIRM</name>